<protein>
    <recommendedName>
        <fullName evidence="4">Acyltransferase</fullName>
    </recommendedName>
</protein>
<name>A0A5C5TZ86_9GAMM</name>
<dbReference type="AlphaFoldDB" id="A0A5C5TZ86"/>
<keyword evidence="1" id="KW-0812">Transmembrane</keyword>
<feature type="transmembrane region" description="Helical" evidence="1">
    <location>
        <begin position="29"/>
        <end position="47"/>
    </location>
</feature>
<evidence type="ECO:0000313" key="3">
    <source>
        <dbReference type="Proteomes" id="UP000319980"/>
    </source>
</evidence>
<accession>A0A5C5TZ86</accession>
<keyword evidence="3" id="KW-1185">Reference proteome</keyword>
<feature type="transmembrane region" description="Helical" evidence="1">
    <location>
        <begin position="54"/>
        <end position="72"/>
    </location>
</feature>
<dbReference type="EMBL" id="VOHK01000006">
    <property type="protein sequence ID" value="TWT18615.1"/>
    <property type="molecule type" value="Genomic_DNA"/>
</dbReference>
<dbReference type="RefSeq" id="WP_146388718.1">
    <property type="nucleotide sequence ID" value="NZ_VOHK01000006.1"/>
</dbReference>
<evidence type="ECO:0000256" key="1">
    <source>
        <dbReference type="SAM" id="Phobius"/>
    </source>
</evidence>
<keyword evidence="1" id="KW-0472">Membrane</keyword>
<evidence type="ECO:0000313" key="2">
    <source>
        <dbReference type="EMBL" id="TWT18615.1"/>
    </source>
</evidence>
<dbReference type="OrthoDB" id="9767863at2"/>
<organism evidence="2 3">
    <name type="scientific">Luteimonas marina</name>
    <dbReference type="NCBI Taxonomy" id="488485"/>
    <lineage>
        <taxon>Bacteria</taxon>
        <taxon>Pseudomonadati</taxon>
        <taxon>Pseudomonadota</taxon>
        <taxon>Gammaproteobacteria</taxon>
        <taxon>Lysobacterales</taxon>
        <taxon>Lysobacteraceae</taxon>
        <taxon>Luteimonas</taxon>
    </lineage>
</organism>
<sequence length="96" mass="10591">MLLSAWVVVSLYRQPSGRVDKLSGDLSYPVYLIHTTVAAWFMCPCGFSRSFDFFLKSFALTLLLSWLIVIAIDRPLSRLKLKPAGAGRRANAPSGG</sequence>
<keyword evidence="1" id="KW-1133">Transmembrane helix</keyword>
<comment type="caution">
    <text evidence="2">The sequence shown here is derived from an EMBL/GenBank/DDBJ whole genome shotgun (WGS) entry which is preliminary data.</text>
</comment>
<proteinExistence type="predicted"/>
<evidence type="ECO:0008006" key="4">
    <source>
        <dbReference type="Google" id="ProtNLM"/>
    </source>
</evidence>
<gene>
    <name evidence="2" type="ORF">FQY83_14660</name>
</gene>
<reference evidence="2 3" key="1">
    <citation type="journal article" date="2008" name="Int. J. Syst. Evol. Microbiol.">
        <title>Luteimonas marina sp. nov., isolated from seawater.</title>
        <authorList>
            <person name="Baik K.S."/>
            <person name="Park S.C."/>
            <person name="Kim M.S."/>
            <person name="Kim E.M."/>
            <person name="Park C."/>
            <person name="Chun J."/>
            <person name="Seong C.N."/>
        </authorList>
    </citation>
    <scope>NUCLEOTIDE SEQUENCE [LARGE SCALE GENOMIC DNA]</scope>
    <source>
        <strain evidence="2 3">FR1330</strain>
    </source>
</reference>
<dbReference type="Proteomes" id="UP000319980">
    <property type="component" value="Unassembled WGS sequence"/>
</dbReference>